<dbReference type="HAMAP" id="MF_00358">
    <property type="entry name" value="Ribosomal_bS21"/>
    <property type="match status" value="1"/>
</dbReference>
<gene>
    <name evidence="5" type="primary">rpsU</name>
    <name evidence="7" type="ORF">J2S75_000134</name>
</gene>
<dbReference type="GO" id="GO:0005840">
    <property type="term" value="C:ribosome"/>
    <property type="evidence" value="ECO:0007669"/>
    <property type="project" value="UniProtKB-KW"/>
</dbReference>
<evidence type="ECO:0000256" key="4">
    <source>
        <dbReference type="ARBA" id="ARBA00035135"/>
    </source>
</evidence>
<dbReference type="NCBIfam" id="TIGR00030">
    <property type="entry name" value="S21p"/>
    <property type="match status" value="1"/>
</dbReference>
<feature type="region of interest" description="Disordered" evidence="6">
    <location>
        <begin position="46"/>
        <end position="80"/>
    </location>
</feature>
<dbReference type="InterPro" id="IPR001911">
    <property type="entry name" value="Ribosomal_bS21"/>
</dbReference>
<evidence type="ECO:0000256" key="1">
    <source>
        <dbReference type="ARBA" id="ARBA00006640"/>
    </source>
</evidence>
<evidence type="ECO:0000256" key="2">
    <source>
        <dbReference type="ARBA" id="ARBA00022980"/>
    </source>
</evidence>
<organism evidence="7 8">
    <name type="scientific">Ancylobacter polymorphus</name>
    <dbReference type="NCBI Taxonomy" id="223390"/>
    <lineage>
        <taxon>Bacteria</taxon>
        <taxon>Pseudomonadati</taxon>
        <taxon>Pseudomonadota</taxon>
        <taxon>Alphaproteobacteria</taxon>
        <taxon>Hyphomicrobiales</taxon>
        <taxon>Xanthobacteraceae</taxon>
        <taxon>Ancylobacter</taxon>
    </lineage>
</organism>
<accession>A0ABU0B5M8</accession>
<feature type="compositionally biased region" description="Low complexity" evidence="6">
    <location>
        <begin position="168"/>
        <end position="181"/>
    </location>
</feature>
<comment type="similarity">
    <text evidence="1 5">Belongs to the bacterial ribosomal protein bS21 family.</text>
</comment>
<dbReference type="PANTHER" id="PTHR21109:SF0">
    <property type="entry name" value="SMALL RIBOSOMAL SUBUNIT PROTEIN BS21M"/>
    <property type="match status" value="1"/>
</dbReference>
<keyword evidence="8" id="KW-1185">Reference proteome</keyword>
<keyword evidence="2 5" id="KW-0689">Ribosomal protein</keyword>
<sequence length="181" mass="20197">MASGNAACRRMIPFLPCHIFVTQDGGSAETSRSRRVLAACRAGREGFMKSPSMPRPVGSRLPSPPSSHDRRPRRFSRTAQPAASLHVIGHELQVLVRDNNVEQAMRVLKKKMQREGIFREMKARRAYEKPSERRVREDAEAVRRSKKAARKQAIREGLIAAPKKKPMVGRGAPRPAAPVAE</sequence>
<protein>
    <recommendedName>
        <fullName evidence="4 5">Small ribosomal subunit protein bS21</fullName>
    </recommendedName>
</protein>
<comment type="caution">
    <text evidence="7">The sequence shown here is derived from an EMBL/GenBank/DDBJ whole genome shotgun (WGS) entry which is preliminary data.</text>
</comment>
<dbReference type="PANTHER" id="PTHR21109">
    <property type="entry name" value="MITOCHONDRIAL 28S RIBOSOMAL PROTEIN S21"/>
    <property type="match status" value="1"/>
</dbReference>
<dbReference type="InterPro" id="IPR038380">
    <property type="entry name" value="Ribosomal_bS21_sf"/>
</dbReference>
<reference evidence="7 8" key="1">
    <citation type="submission" date="2023-07" db="EMBL/GenBank/DDBJ databases">
        <title>Genomic Encyclopedia of Type Strains, Phase IV (KMG-IV): sequencing the most valuable type-strain genomes for metagenomic binning, comparative biology and taxonomic classification.</title>
        <authorList>
            <person name="Goeker M."/>
        </authorList>
    </citation>
    <scope>NUCLEOTIDE SEQUENCE [LARGE SCALE GENOMIC DNA]</scope>
    <source>
        <strain evidence="7 8">DSM 2457</strain>
    </source>
</reference>
<evidence type="ECO:0000256" key="6">
    <source>
        <dbReference type="SAM" id="MobiDB-lite"/>
    </source>
</evidence>
<feature type="compositionally biased region" description="Basic and acidic residues" evidence="6">
    <location>
        <begin position="129"/>
        <end position="143"/>
    </location>
</feature>
<dbReference type="EMBL" id="JAUSUI010000001">
    <property type="protein sequence ID" value="MDQ0301123.1"/>
    <property type="molecule type" value="Genomic_DNA"/>
</dbReference>
<feature type="region of interest" description="Disordered" evidence="6">
    <location>
        <begin position="129"/>
        <end position="181"/>
    </location>
</feature>
<evidence type="ECO:0000256" key="3">
    <source>
        <dbReference type="ARBA" id="ARBA00023274"/>
    </source>
</evidence>
<evidence type="ECO:0000256" key="5">
    <source>
        <dbReference type="HAMAP-Rule" id="MF_00358"/>
    </source>
</evidence>
<evidence type="ECO:0000313" key="8">
    <source>
        <dbReference type="Proteomes" id="UP001224682"/>
    </source>
</evidence>
<dbReference type="Proteomes" id="UP001224682">
    <property type="component" value="Unassembled WGS sequence"/>
</dbReference>
<proteinExistence type="inferred from homology"/>
<dbReference type="Gene3D" id="1.20.5.1150">
    <property type="entry name" value="Ribosomal protein S8"/>
    <property type="match status" value="1"/>
</dbReference>
<evidence type="ECO:0000313" key="7">
    <source>
        <dbReference type="EMBL" id="MDQ0301123.1"/>
    </source>
</evidence>
<name>A0ABU0B5M8_9HYPH</name>
<keyword evidence="3 5" id="KW-0687">Ribonucleoprotein</keyword>
<dbReference type="Pfam" id="PF01165">
    <property type="entry name" value="Ribosomal_S21"/>
    <property type="match status" value="1"/>
</dbReference>